<gene>
    <name evidence="1" type="ORF">FCM35_KLT00552</name>
</gene>
<evidence type="ECO:0000313" key="2">
    <source>
        <dbReference type="Proteomes" id="UP000623129"/>
    </source>
</evidence>
<dbReference type="Proteomes" id="UP000623129">
    <property type="component" value="Unassembled WGS sequence"/>
</dbReference>
<evidence type="ECO:0000313" key="1">
    <source>
        <dbReference type="EMBL" id="KAF3341914.1"/>
    </source>
</evidence>
<dbReference type="OrthoDB" id="1729983at2759"/>
<accession>A0A833S1Z0</accession>
<keyword evidence="2" id="KW-1185">Reference proteome</keyword>
<protein>
    <submittedName>
        <fullName evidence="1">Two pore potassium channel c</fullName>
    </submittedName>
</protein>
<proteinExistence type="predicted"/>
<comment type="caution">
    <text evidence="1">The sequence shown here is derived from an EMBL/GenBank/DDBJ whole genome shotgun (WGS) entry which is preliminary data.</text>
</comment>
<reference evidence="1" key="1">
    <citation type="submission" date="2020-01" db="EMBL/GenBank/DDBJ databases">
        <title>Genome sequence of Kobresia littledalei, the first chromosome-level genome in the family Cyperaceae.</title>
        <authorList>
            <person name="Qu G."/>
        </authorList>
    </citation>
    <scope>NUCLEOTIDE SEQUENCE</scope>
    <source>
        <strain evidence="1">C.B.Clarke</strain>
        <tissue evidence="1">Leaf</tissue>
    </source>
</reference>
<dbReference type="AlphaFoldDB" id="A0A833S1Z0"/>
<organism evidence="1 2">
    <name type="scientific">Carex littledalei</name>
    <dbReference type="NCBI Taxonomy" id="544730"/>
    <lineage>
        <taxon>Eukaryota</taxon>
        <taxon>Viridiplantae</taxon>
        <taxon>Streptophyta</taxon>
        <taxon>Embryophyta</taxon>
        <taxon>Tracheophyta</taxon>
        <taxon>Spermatophyta</taxon>
        <taxon>Magnoliopsida</taxon>
        <taxon>Liliopsida</taxon>
        <taxon>Poales</taxon>
        <taxon>Cyperaceae</taxon>
        <taxon>Cyperoideae</taxon>
        <taxon>Cariceae</taxon>
        <taxon>Carex</taxon>
        <taxon>Carex subgen. Euthyceras</taxon>
    </lineage>
</organism>
<sequence length="89" mass="9837">MAVLDELIRSIELWVRASRKHEENAANPDLDPVLLISPKGGVVGGGDGELLLVHSAAQHGKSEFVVYKLKEMGKITVKDVMLICEQKKW</sequence>
<dbReference type="EMBL" id="SWLB01000001">
    <property type="protein sequence ID" value="KAF3341914.1"/>
    <property type="molecule type" value="Genomic_DNA"/>
</dbReference>
<keyword evidence="1" id="KW-0407">Ion channel</keyword>
<name>A0A833S1Z0_9POAL</name>
<keyword evidence="1" id="KW-0813">Transport</keyword>
<keyword evidence="1" id="KW-0406">Ion transport</keyword>
<dbReference type="GO" id="GO:0034220">
    <property type="term" value="P:monoatomic ion transmembrane transport"/>
    <property type="evidence" value="ECO:0007669"/>
    <property type="project" value="UniProtKB-KW"/>
</dbReference>